<keyword evidence="2" id="KW-0131">Cell cycle</keyword>
<evidence type="ECO:0000313" key="2">
    <source>
        <dbReference type="EMBL" id="TKI92255.1"/>
    </source>
</evidence>
<feature type="region of interest" description="Disordered" evidence="1">
    <location>
        <begin position="31"/>
        <end position="59"/>
    </location>
</feature>
<evidence type="ECO:0000313" key="3">
    <source>
        <dbReference type="Proteomes" id="UP000308444"/>
    </source>
</evidence>
<organism evidence="2 3">
    <name type="scientific">Bacillus cereus</name>
    <dbReference type="NCBI Taxonomy" id="1396"/>
    <lineage>
        <taxon>Bacteria</taxon>
        <taxon>Bacillati</taxon>
        <taxon>Bacillota</taxon>
        <taxon>Bacilli</taxon>
        <taxon>Bacillales</taxon>
        <taxon>Bacillaceae</taxon>
        <taxon>Bacillus</taxon>
        <taxon>Bacillus cereus group</taxon>
    </lineage>
</organism>
<dbReference type="EMBL" id="SZOH01003000">
    <property type="protein sequence ID" value="TKI92255.1"/>
    <property type="molecule type" value="Genomic_DNA"/>
</dbReference>
<feature type="non-terminal residue" evidence="2">
    <location>
        <position position="1"/>
    </location>
</feature>
<gene>
    <name evidence="2" type="ORF">FC695_31595</name>
</gene>
<sequence length="59" mass="6554">IQYKKSQISTIESIDEDEDLGFAFGDFIDMGSDEENNNAGANEDLADFLDPDKMFGTTK</sequence>
<comment type="caution">
    <text evidence="2">The sequence shown here is derived from an EMBL/GenBank/DDBJ whole genome shotgun (WGS) entry which is preliminary data.</text>
</comment>
<evidence type="ECO:0000256" key="1">
    <source>
        <dbReference type="SAM" id="MobiDB-lite"/>
    </source>
</evidence>
<dbReference type="Proteomes" id="UP000308444">
    <property type="component" value="Unassembled WGS sequence"/>
</dbReference>
<dbReference type="AlphaFoldDB" id="A0A9X9F339"/>
<keyword evidence="2" id="KW-0132">Cell division</keyword>
<dbReference type="GO" id="GO:0051301">
    <property type="term" value="P:cell division"/>
    <property type="evidence" value="ECO:0007669"/>
    <property type="project" value="UniProtKB-KW"/>
</dbReference>
<reference evidence="2 3" key="1">
    <citation type="journal article" date="2019" name="Environ. Microbiol.">
        <title>An active ?-lactamase is a part of an orchestrated cell wall stress resistance network of Bacillus subtilis and related rhizosphere species.</title>
        <authorList>
            <person name="Bucher T."/>
            <person name="Keren-Paz A."/>
            <person name="Hausser J."/>
            <person name="Olender T."/>
            <person name="Cytryn E."/>
            <person name="Kolodkin-Gal I."/>
        </authorList>
    </citation>
    <scope>NUCLEOTIDE SEQUENCE [LARGE SCALE GENOMIC DNA]</scope>
    <source>
        <strain evidence="2 3">I32</strain>
    </source>
</reference>
<proteinExistence type="predicted"/>
<protein>
    <submittedName>
        <fullName evidence="2">Cell division protein FtsZ</fullName>
    </submittedName>
</protein>
<name>A0A9X9F339_BACCE</name>
<accession>A0A9X9F339</accession>